<comment type="caution">
    <text evidence="2">The sequence shown here is derived from an EMBL/GenBank/DDBJ whole genome shotgun (WGS) entry which is preliminary data.</text>
</comment>
<dbReference type="EMBL" id="CAJNOL010009192">
    <property type="protein sequence ID" value="CAF1641742.1"/>
    <property type="molecule type" value="Genomic_DNA"/>
</dbReference>
<dbReference type="AlphaFoldDB" id="A0A816E1T3"/>
<organism evidence="2 3">
    <name type="scientific">Rotaria sordida</name>
    <dbReference type="NCBI Taxonomy" id="392033"/>
    <lineage>
        <taxon>Eukaryota</taxon>
        <taxon>Metazoa</taxon>
        <taxon>Spiralia</taxon>
        <taxon>Gnathifera</taxon>
        <taxon>Rotifera</taxon>
        <taxon>Eurotatoria</taxon>
        <taxon>Bdelloidea</taxon>
        <taxon>Philodinida</taxon>
        <taxon>Philodinidae</taxon>
        <taxon>Rotaria</taxon>
    </lineage>
</organism>
<evidence type="ECO:0000313" key="1">
    <source>
        <dbReference type="EMBL" id="CAF1460183.1"/>
    </source>
</evidence>
<evidence type="ECO:0000313" key="3">
    <source>
        <dbReference type="Proteomes" id="UP000663870"/>
    </source>
</evidence>
<dbReference type="EMBL" id="CAJNOH010007533">
    <property type="protein sequence ID" value="CAF1460183.1"/>
    <property type="molecule type" value="Genomic_DNA"/>
</dbReference>
<dbReference type="Proteomes" id="UP000663854">
    <property type="component" value="Unassembled WGS sequence"/>
</dbReference>
<name>A0A816E1T3_9BILA</name>
<proteinExistence type="predicted"/>
<evidence type="ECO:0000313" key="2">
    <source>
        <dbReference type="EMBL" id="CAF1641742.1"/>
    </source>
</evidence>
<dbReference type="Proteomes" id="UP000663870">
    <property type="component" value="Unassembled WGS sequence"/>
</dbReference>
<reference evidence="2" key="1">
    <citation type="submission" date="2021-02" db="EMBL/GenBank/DDBJ databases">
        <authorList>
            <person name="Nowell W R."/>
        </authorList>
    </citation>
    <scope>NUCLEOTIDE SEQUENCE</scope>
</reference>
<keyword evidence="3" id="KW-1185">Reference proteome</keyword>
<sequence length="77" mass="9323">MPTDDDLNKLPVHLKRWTFNTWRLHGRRQLSNDFYSPTTSLIPFLDDYQYEVPNGEEDDARKAHEHISQFFRESNRE</sequence>
<protein>
    <submittedName>
        <fullName evidence="2">Uncharacterized protein</fullName>
    </submittedName>
</protein>
<gene>
    <name evidence="2" type="ORF">JXQ802_LOCUS53302</name>
    <name evidence="1" type="ORF">PYM288_LOCUS36915</name>
</gene>
<accession>A0A816E1T3</accession>